<feature type="chain" id="PRO_5016131119" evidence="9">
    <location>
        <begin position="21"/>
        <end position="317"/>
    </location>
</feature>
<evidence type="ECO:0000256" key="2">
    <source>
        <dbReference type="ARBA" id="ARBA00022723"/>
    </source>
</evidence>
<evidence type="ECO:0000256" key="1">
    <source>
        <dbReference type="ARBA" id="ARBA00022670"/>
    </source>
</evidence>
<accession>A0A2W2BJ99</accession>
<dbReference type="GO" id="GO:0046872">
    <property type="term" value="F:metal ion binding"/>
    <property type="evidence" value="ECO:0007669"/>
    <property type="project" value="UniProtKB-KW"/>
</dbReference>
<evidence type="ECO:0000256" key="9">
    <source>
        <dbReference type="SAM" id="SignalP"/>
    </source>
</evidence>
<evidence type="ECO:0000313" key="10">
    <source>
        <dbReference type="EMBL" id="PZF75967.1"/>
    </source>
</evidence>
<evidence type="ECO:0000256" key="7">
    <source>
        <dbReference type="ARBA" id="ARBA00023049"/>
    </source>
</evidence>
<dbReference type="InterPro" id="IPR005073">
    <property type="entry name" value="Peptidase_M74"/>
</dbReference>
<dbReference type="PIRSF" id="PIRSF018455">
    <property type="entry name" value="MepA"/>
    <property type="match status" value="1"/>
</dbReference>
<evidence type="ECO:0000256" key="6">
    <source>
        <dbReference type="ARBA" id="ARBA00022833"/>
    </source>
</evidence>
<dbReference type="GO" id="GO:0008237">
    <property type="term" value="F:metallopeptidase activity"/>
    <property type="evidence" value="ECO:0007669"/>
    <property type="project" value="UniProtKB-KW"/>
</dbReference>
<dbReference type="InterPro" id="IPR009045">
    <property type="entry name" value="Zn_M74/Hedgehog-like"/>
</dbReference>
<proteinExistence type="predicted"/>
<feature type="signal peptide" evidence="9">
    <location>
        <begin position="1"/>
        <end position="20"/>
    </location>
</feature>
<gene>
    <name evidence="10" type="ORF">DK847_15050</name>
</gene>
<keyword evidence="3 9" id="KW-0732">Signal</keyword>
<dbReference type="SUPFAM" id="SSF55166">
    <property type="entry name" value="Hedgehog/DD-peptidase"/>
    <property type="match status" value="1"/>
</dbReference>
<keyword evidence="1" id="KW-0645">Protease</keyword>
<keyword evidence="4" id="KW-0574">Periplasm</keyword>
<dbReference type="RefSeq" id="WP_111199351.1">
    <property type="nucleotide sequence ID" value="NZ_QKVK01000007.1"/>
</dbReference>
<keyword evidence="8" id="KW-1015">Disulfide bond</keyword>
<dbReference type="GO" id="GO:0030288">
    <property type="term" value="C:outer membrane-bounded periplasmic space"/>
    <property type="evidence" value="ECO:0007669"/>
    <property type="project" value="InterPro"/>
</dbReference>
<evidence type="ECO:0000313" key="11">
    <source>
        <dbReference type="Proteomes" id="UP000248795"/>
    </source>
</evidence>
<dbReference type="Proteomes" id="UP000248795">
    <property type="component" value="Unassembled WGS sequence"/>
</dbReference>
<protein>
    <submittedName>
        <fullName evidence="10">Penicillin-insensitive murein endopeptidase</fullName>
    </submittedName>
</protein>
<dbReference type="GO" id="GO:0006508">
    <property type="term" value="P:proteolysis"/>
    <property type="evidence" value="ECO:0007669"/>
    <property type="project" value="UniProtKB-KW"/>
</dbReference>
<evidence type="ECO:0000256" key="3">
    <source>
        <dbReference type="ARBA" id="ARBA00022729"/>
    </source>
</evidence>
<sequence>MKRHLLIAAAVIAAGLGIGAAAWSQSPYDVRALAALSDKELMKLPAKKLFSSFTTPASTMKSRPIGFYSKGCQAGAVALPVDGPAWQVIRLSRNRNWGQPQLVDLIERLAVEAKANDGWNGLLVGDMSMPRGGPMPSGHASHQVGLDADIWFKQMPDHRMTAKERENIKPEVLAPTRHSVDKALWSEAHARLLKRAASYPEVERIFVNPPIKAALCKWATGDRSWLAKVRPYYNHNYHFHIRIACPAGSTKCKPQPPVAMEDGTGCGKDLAYWMGNAPWKRIEHPPPEKKPTKPVKPPAPLTLASFPAECRAVVTAE</sequence>
<dbReference type="GO" id="GO:0004252">
    <property type="term" value="F:serine-type endopeptidase activity"/>
    <property type="evidence" value="ECO:0007669"/>
    <property type="project" value="InterPro"/>
</dbReference>
<keyword evidence="5" id="KW-0378">Hydrolase</keyword>
<evidence type="ECO:0000256" key="8">
    <source>
        <dbReference type="PIRSR" id="PIRSR018455-2"/>
    </source>
</evidence>
<dbReference type="EMBL" id="QKVK01000007">
    <property type="protein sequence ID" value="PZF75967.1"/>
    <property type="molecule type" value="Genomic_DNA"/>
</dbReference>
<dbReference type="Gene3D" id="3.30.1380.10">
    <property type="match status" value="1"/>
</dbReference>
<keyword evidence="6" id="KW-0862">Zinc</keyword>
<keyword evidence="2" id="KW-0479">Metal-binding</keyword>
<evidence type="ECO:0000256" key="4">
    <source>
        <dbReference type="ARBA" id="ARBA00022764"/>
    </source>
</evidence>
<keyword evidence="11" id="KW-1185">Reference proteome</keyword>
<name>A0A2W2BJ99_9HYPH</name>
<reference evidence="11" key="1">
    <citation type="submission" date="2018-06" db="EMBL/GenBank/DDBJ databases">
        <title>Aestuariibacter litoralis strain KCTC 52945T.</title>
        <authorList>
            <person name="Li X."/>
            <person name="Salam N."/>
            <person name="Li J.-L."/>
            <person name="Chen Y.-M."/>
            <person name="Yang Z.-W."/>
            <person name="Zhang L.-Y."/>
            <person name="Han M.-X."/>
            <person name="Xiao M."/>
            <person name="Li W.-J."/>
        </authorList>
    </citation>
    <scope>NUCLEOTIDE SEQUENCE [LARGE SCALE GENOMIC DNA]</scope>
    <source>
        <strain evidence="11">KCTC 52945</strain>
    </source>
</reference>
<comment type="caution">
    <text evidence="10">The sequence shown here is derived from an EMBL/GenBank/DDBJ whole genome shotgun (WGS) entry which is preliminary data.</text>
</comment>
<keyword evidence="7" id="KW-0482">Metalloprotease</keyword>
<dbReference type="Pfam" id="PF03411">
    <property type="entry name" value="Peptidase_M74"/>
    <property type="match status" value="1"/>
</dbReference>
<dbReference type="NCBIfam" id="NF006947">
    <property type="entry name" value="PRK09429.1"/>
    <property type="match status" value="1"/>
</dbReference>
<organism evidence="10 11">
    <name type="scientific">Aestuariivirga litoralis</name>
    <dbReference type="NCBI Taxonomy" id="2650924"/>
    <lineage>
        <taxon>Bacteria</taxon>
        <taxon>Pseudomonadati</taxon>
        <taxon>Pseudomonadota</taxon>
        <taxon>Alphaproteobacteria</taxon>
        <taxon>Hyphomicrobiales</taxon>
        <taxon>Aestuariivirgaceae</taxon>
        <taxon>Aestuariivirga</taxon>
    </lineage>
</organism>
<dbReference type="AlphaFoldDB" id="A0A2W2BJ99"/>
<feature type="disulfide bond" evidence="8">
    <location>
        <begin position="245"/>
        <end position="252"/>
    </location>
</feature>
<evidence type="ECO:0000256" key="5">
    <source>
        <dbReference type="ARBA" id="ARBA00022801"/>
    </source>
</evidence>
<feature type="disulfide bond" evidence="8">
    <location>
        <begin position="216"/>
        <end position="266"/>
    </location>
</feature>